<evidence type="ECO:0000256" key="11">
    <source>
        <dbReference type="ARBA" id="ARBA00023306"/>
    </source>
</evidence>
<keyword evidence="7" id="KW-0175">Coiled coil</keyword>
<evidence type="ECO:0000256" key="10">
    <source>
        <dbReference type="ARBA" id="ARBA00023242"/>
    </source>
</evidence>
<dbReference type="GO" id="GO:0043565">
    <property type="term" value="F:sequence-specific DNA binding"/>
    <property type="evidence" value="ECO:0007669"/>
    <property type="project" value="InterPro"/>
</dbReference>
<evidence type="ECO:0000256" key="1">
    <source>
        <dbReference type="ARBA" id="ARBA00004642"/>
    </source>
</evidence>
<evidence type="ECO:0000259" key="13">
    <source>
        <dbReference type="PROSITE" id="PS50950"/>
    </source>
</evidence>
<gene>
    <name evidence="14" type="ORF">OBRU01_19919</name>
</gene>
<evidence type="ECO:0000256" key="5">
    <source>
        <dbReference type="ARBA" id="ARBA00022833"/>
    </source>
</evidence>
<name>A0A0L7KW61_OPEBR</name>
<evidence type="ECO:0000256" key="12">
    <source>
        <dbReference type="PROSITE-ProRule" id="PRU00309"/>
    </source>
</evidence>
<keyword evidence="11" id="KW-0131">Cell cycle</keyword>
<keyword evidence="5" id="KW-0862">Zinc</keyword>
<dbReference type="InterPro" id="IPR006612">
    <property type="entry name" value="THAP_Znf"/>
</dbReference>
<evidence type="ECO:0000256" key="4">
    <source>
        <dbReference type="ARBA" id="ARBA00022771"/>
    </source>
</evidence>
<dbReference type="SMART" id="SM00980">
    <property type="entry name" value="THAP"/>
    <property type="match status" value="2"/>
</dbReference>
<evidence type="ECO:0000256" key="8">
    <source>
        <dbReference type="ARBA" id="ARBA00023125"/>
    </source>
</evidence>
<keyword evidence="10" id="KW-0539">Nucleus</keyword>
<keyword evidence="15" id="KW-1185">Reference proteome</keyword>
<keyword evidence="8 12" id="KW-0238">DNA-binding</keyword>
<keyword evidence="3" id="KW-0479">Metal-binding</keyword>
<sequence length="198" mass="23202">MSFMSCCVPNCTGAIKEDVLHKFPNPNLEKDRFQKWIQNVGSSIKDFDDNFIYNNRRVCRRHFAAVFHYPKNRLCKLAIPTLFIKDFHPETPFNLVQCSERGFGEVVRNRRFCLSKMSRRCAIGCTPTKGLLHVFPNPNKFPEQFKAWVRVVSGKDECDDDFDPKKMRICVRHFTERDRNRNSRLNVLAVPSLFLHGM</sequence>
<dbReference type="SUPFAM" id="SSF57716">
    <property type="entry name" value="Glucocorticoid receptor-like (DNA-binding domain)"/>
    <property type="match status" value="2"/>
</dbReference>
<dbReference type="GO" id="GO:0005654">
    <property type="term" value="C:nucleoplasm"/>
    <property type="evidence" value="ECO:0007669"/>
    <property type="project" value="UniProtKB-SubCell"/>
</dbReference>
<dbReference type="Proteomes" id="UP000037510">
    <property type="component" value="Unassembled WGS sequence"/>
</dbReference>
<keyword evidence="6" id="KW-0805">Transcription regulation</keyword>
<dbReference type="PANTHER" id="PTHR46600:SF1">
    <property type="entry name" value="THAP DOMAIN-CONTAINING PROTEIN 1"/>
    <property type="match status" value="1"/>
</dbReference>
<evidence type="ECO:0000256" key="6">
    <source>
        <dbReference type="ARBA" id="ARBA00023015"/>
    </source>
</evidence>
<comment type="subcellular location">
    <subcellularLocation>
        <location evidence="1">Nucleus</location>
        <location evidence="1">Nucleoplasm</location>
    </subcellularLocation>
</comment>
<feature type="domain" description="THAP-type" evidence="13">
    <location>
        <begin position="117"/>
        <end position="194"/>
    </location>
</feature>
<reference evidence="14 15" key="1">
    <citation type="journal article" date="2015" name="Genome Biol. Evol.">
        <title>The genome of winter moth (Operophtera brumata) provides a genomic perspective on sexual dimorphism and phenology.</title>
        <authorList>
            <person name="Derks M.F."/>
            <person name="Smit S."/>
            <person name="Salis L."/>
            <person name="Schijlen E."/>
            <person name="Bossers A."/>
            <person name="Mateman C."/>
            <person name="Pijl A.S."/>
            <person name="de Ridder D."/>
            <person name="Groenen M.A."/>
            <person name="Visser M.E."/>
            <person name="Megens H.J."/>
        </authorList>
    </citation>
    <scope>NUCLEOTIDE SEQUENCE [LARGE SCALE GENOMIC DNA]</scope>
    <source>
        <strain evidence="14">WM2013NL</strain>
        <tissue evidence="14">Head and thorax</tissue>
    </source>
</reference>
<comment type="similarity">
    <text evidence="2">Belongs to the THAP1 family.</text>
</comment>
<dbReference type="PANTHER" id="PTHR46600">
    <property type="entry name" value="THAP DOMAIN-CONTAINING"/>
    <property type="match status" value="1"/>
</dbReference>
<evidence type="ECO:0000313" key="14">
    <source>
        <dbReference type="EMBL" id="KOB67360.1"/>
    </source>
</evidence>
<evidence type="ECO:0000256" key="7">
    <source>
        <dbReference type="ARBA" id="ARBA00023054"/>
    </source>
</evidence>
<feature type="domain" description="THAP-type" evidence="13">
    <location>
        <begin position="1"/>
        <end position="83"/>
    </location>
</feature>
<dbReference type="EMBL" id="JTDY01005111">
    <property type="protein sequence ID" value="KOB67360.1"/>
    <property type="molecule type" value="Genomic_DNA"/>
</dbReference>
<comment type="caution">
    <text evidence="14">The sequence shown here is derived from an EMBL/GenBank/DDBJ whole genome shotgun (WGS) entry which is preliminary data.</text>
</comment>
<dbReference type="SMART" id="SM00692">
    <property type="entry name" value="DM3"/>
    <property type="match status" value="2"/>
</dbReference>
<organism evidence="14 15">
    <name type="scientific">Operophtera brumata</name>
    <name type="common">Winter moth</name>
    <name type="synonym">Phalaena brumata</name>
    <dbReference type="NCBI Taxonomy" id="104452"/>
    <lineage>
        <taxon>Eukaryota</taxon>
        <taxon>Metazoa</taxon>
        <taxon>Ecdysozoa</taxon>
        <taxon>Arthropoda</taxon>
        <taxon>Hexapoda</taxon>
        <taxon>Insecta</taxon>
        <taxon>Pterygota</taxon>
        <taxon>Neoptera</taxon>
        <taxon>Endopterygota</taxon>
        <taxon>Lepidoptera</taxon>
        <taxon>Glossata</taxon>
        <taxon>Ditrysia</taxon>
        <taxon>Geometroidea</taxon>
        <taxon>Geometridae</taxon>
        <taxon>Larentiinae</taxon>
        <taxon>Operophtera</taxon>
    </lineage>
</organism>
<keyword evidence="9" id="KW-0804">Transcription</keyword>
<protein>
    <recommendedName>
        <fullName evidence="13">THAP-type domain-containing protein</fullName>
    </recommendedName>
</protein>
<evidence type="ECO:0000313" key="15">
    <source>
        <dbReference type="Proteomes" id="UP000037510"/>
    </source>
</evidence>
<dbReference type="InterPro" id="IPR026516">
    <property type="entry name" value="THAP1/10"/>
</dbReference>
<evidence type="ECO:0000256" key="9">
    <source>
        <dbReference type="ARBA" id="ARBA00023163"/>
    </source>
</evidence>
<keyword evidence="4 12" id="KW-0863">Zinc-finger</keyword>
<accession>A0A0L7KW61</accession>
<dbReference type="AlphaFoldDB" id="A0A0L7KW61"/>
<dbReference type="PROSITE" id="PS50950">
    <property type="entry name" value="ZF_THAP"/>
    <property type="match status" value="2"/>
</dbReference>
<proteinExistence type="inferred from homology"/>
<evidence type="ECO:0000256" key="3">
    <source>
        <dbReference type="ARBA" id="ARBA00022723"/>
    </source>
</evidence>
<evidence type="ECO:0000256" key="2">
    <source>
        <dbReference type="ARBA" id="ARBA00006177"/>
    </source>
</evidence>
<dbReference type="Pfam" id="PF05485">
    <property type="entry name" value="THAP"/>
    <property type="match status" value="2"/>
</dbReference>
<dbReference type="GO" id="GO:0008270">
    <property type="term" value="F:zinc ion binding"/>
    <property type="evidence" value="ECO:0007669"/>
    <property type="project" value="UniProtKB-KW"/>
</dbReference>